<dbReference type="AlphaFoldDB" id="B1Y9Y5"/>
<dbReference type="HOGENOM" id="CLU_1575036_0_0_2"/>
<evidence type="ECO:0000313" key="2">
    <source>
        <dbReference type="Proteomes" id="UP000001694"/>
    </source>
</evidence>
<dbReference type="OrthoDB" id="27428at2157"/>
<sequence>MSAHDVVVGIVADAVKEFLNRLCECQRLMETHARDIELANVADAVTKALSEGREGEFGPVVVKIHKKFLGRREVRAALYGREVTVDELLAEISKAKSRAAWLAADCSEQALVEALYRFEDRYLIDVVQRNFSSFRKACKGETPHIDFGEAPAHVIEGTVRGVREYLANHGGGS</sequence>
<reference evidence="1" key="1">
    <citation type="submission" date="2008-03" db="EMBL/GenBank/DDBJ databases">
        <title>Complete sequence of Thermoproteus neutrophilus V24Sta.</title>
        <authorList>
            <consortium name="US DOE Joint Genome Institute"/>
            <person name="Copeland A."/>
            <person name="Lucas S."/>
            <person name="Lapidus A."/>
            <person name="Glavina del Rio T."/>
            <person name="Dalin E."/>
            <person name="Tice H."/>
            <person name="Bruce D."/>
            <person name="Goodwin L."/>
            <person name="Pitluck S."/>
            <person name="Sims D."/>
            <person name="Brettin T."/>
            <person name="Detter J.C."/>
            <person name="Han C."/>
            <person name="Kuske C.R."/>
            <person name="Schmutz J."/>
            <person name="Larimer F."/>
            <person name="Land M."/>
            <person name="Hauser L."/>
            <person name="Kyrpides N."/>
            <person name="Mikhailova N."/>
            <person name="Biddle J.F."/>
            <person name="Zhang Z."/>
            <person name="Fitz-Gibbon S.T."/>
            <person name="Lowe T.M."/>
            <person name="Saltikov C."/>
            <person name="House C.H."/>
            <person name="Richardson P."/>
        </authorList>
    </citation>
    <scope>NUCLEOTIDE SEQUENCE [LARGE SCALE GENOMIC DNA]</scope>
    <source>
        <strain evidence="1">V24Sta</strain>
    </source>
</reference>
<protein>
    <submittedName>
        <fullName evidence="1">Uncharacterized protein</fullName>
    </submittedName>
</protein>
<dbReference type="KEGG" id="tne:Tneu_1612"/>
<name>B1Y9Y5_PYRNV</name>
<keyword evidence="2" id="KW-1185">Reference proteome</keyword>
<dbReference type="eggNOG" id="arCOG05670">
    <property type="taxonomic scope" value="Archaea"/>
</dbReference>
<dbReference type="RefSeq" id="WP_012350954.1">
    <property type="nucleotide sequence ID" value="NC_010525.1"/>
</dbReference>
<gene>
    <name evidence="1" type="ordered locus">Tneu_1612</name>
</gene>
<dbReference type="Proteomes" id="UP000001694">
    <property type="component" value="Chromosome"/>
</dbReference>
<dbReference type="EMBL" id="CP001014">
    <property type="protein sequence ID" value="ACB40535.1"/>
    <property type="molecule type" value="Genomic_DNA"/>
</dbReference>
<accession>B1Y9Y5</accession>
<evidence type="ECO:0000313" key="1">
    <source>
        <dbReference type="EMBL" id="ACB40535.1"/>
    </source>
</evidence>
<dbReference type="STRING" id="444157.Tneu_1612"/>
<proteinExistence type="predicted"/>
<dbReference type="GeneID" id="6165859"/>
<organism evidence="1 2">
    <name type="scientific">Pyrobaculum neutrophilum (strain DSM 2338 / JCM 9278 / NBRC 100436 / V24Sta)</name>
    <name type="common">Thermoproteus neutrophilus</name>
    <dbReference type="NCBI Taxonomy" id="444157"/>
    <lineage>
        <taxon>Archaea</taxon>
        <taxon>Thermoproteota</taxon>
        <taxon>Thermoprotei</taxon>
        <taxon>Thermoproteales</taxon>
        <taxon>Thermoproteaceae</taxon>
        <taxon>Pyrobaculum</taxon>
    </lineage>
</organism>